<reference evidence="2" key="1">
    <citation type="thesis" date="2021" institute="BYU ScholarsArchive" country="Provo, UT, USA">
        <title>Applications of and Algorithms for Genome Assembly and Genomic Analyses with an Emphasis on Marine Teleosts.</title>
        <authorList>
            <person name="Pickett B.D."/>
        </authorList>
    </citation>
    <scope>NUCLEOTIDE SEQUENCE</scope>
    <source>
        <strain evidence="2">HI-2016</strain>
    </source>
</reference>
<evidence type="ECO:0000313" key="3">
    <source>
        <dbReference type="Proteomes" id="UP000824540"/>
    </source>
</evidence>
<name>A0A8T2PE02_9TELE</name>
<proteinExistence type="predicted"/>
<gene>
    <name evidence="2" type="ORF">JZ751_024654</name>
</gene>
<accession>A0A8T2PE02</accession>
<dbReference type="EMBL" id="JAFBMS010000007">
    <property type="protein sequence ID" value="KAG9350765.1"/>
    <property type="molecule type" value="Genomic_DNA"/>
</dbReference>
<feature type="region of interest" description="Disordered" evidence="1">
    <location>
        <begin position="26"/>
        <end position="77"/>
    </location>
</feature>
<sequence>MKLLLPRLSLSLLERRSSPALEIQAAAARSTTPISQKTESTSKNGIGQHSFRLLRGDTNSTNNTDNAEKASTLVQNR</sequence>
<organism evidence="2 3">
    <name type="scientific">Albula glossodonta</name>
    <name type="common">roundjaw bonefish</name>
    <dbReference type="NCBI Taxonomy" id="121402"/>
    <lineage>
        <taxon>Eukaryota</taxon>
        <taxon>Metazoa</taxon>
        <taxon>Chordata</taxon>
        <taxon>Craniata</taxon>
        <taxon>Vertebrata</taxon>
        <taxon>Euteleostomi</taxon>
        <taxon>Actinopterygii</taxon>
        <taxon>Neopterygii</taxon>
        <taxon>Teleostei</taxon>
        <taxon>Albuliformes</taxon>
        <taxon>Albulidae</taxon>
        <taxon>Albula</taxon>
    </lineage>
</organism>
<dbReference type="AlphaFoldDB" id="A0A8T2PE02"/>
<comment type="caution">
    <text evidence="2">The sequence shown here is derived from an EMBL/GenBank/DDBJ whole genome shotgun (WGS) entry which is preliminary data.</text>
</comment>
<dbReference type="Proteomes" id="UP000824540">
    <property type="component" value="Unassembled WGS sequence"/>
</dbReference>
<keyword evidence="3" id="KW-1185">Reference proteome</keyword>
<protein>
    <submittedName>
        <fullName evidence="2">Uncharacterized protein</fullName>
    </submittedName>
</protein>
<evidence type="ECO:0000313" key="2">
    <source>
        <dbReference type="EMBL" id="KAG9350765.1"/>
    </source>
</evidence>
<evidence type="ECO:0000256" key="1">
    <source>
        <dbReference type="SAM" id="MobiDB-lite"/>
    </source>
</evidence>
<feature type="compositionally biased region" description="Polar residues" evidence="1">
    <location>
        <begin position="29"/>
        <end position="47"/>
    </location>
</feature>